<sequence length="300" mass="30550">MSDVAVLGLGAMGSALAGALLDGGHAVTVWNRTVDRAAPLVARGASAVATAADALRAAPVAVVCLTNDAAVREILAGAPGTTLVNLTNSTPEQDRNLADWAAGQQMTYLGGGIMAVPPMIGTPAASVFYSGDADALERHRGLLERFGRVDYVGADPGRAAVLDLALLTAMYGMFGGFLHAAALIRAGGLPVVGVEPAITAWLTAMAGALPEMAAAIDSGDHSETTSAVRMQALAYPHLLEASRESGLRTALVEPMGDLLSRAVAAGHGDADLSVLADLLRDGRVPSMDSDGEETSDEQPT</sequence>
<dbReference type="Pfam" id="PF03446">
    <property type="entry name" value="NAD_binding_2"/>
    <property type="match status" value="1"/>
</dbReference>
<dbReference type="EMBL" id="JBHTMK010000044">
    <property type="protein sequence ID" value="MFD1370540.1"/>
    <property type="molecule type" value="Genomic_DNA"/>
</dbReference>
<dbReference type="InterPro" id="IPR048666">
    <property type="entry name" value="RedAm-like_C"/>
</dbReference>
<dbReference type="InterPro" id="IPR036291">
    <property type="entry name" value="NAD(P)-bd_dom_sf"/>
</dbReference>
<dbReference type="PANTHER" id="PTHR43580:SF2">
    <property type="entry name" value="CYTOKINE-LIKE NUCLEAR FACTOR N-PAC"/>
    <property type="match status" value="1"/>
</dbReference>
<organism evidence="5 6">
    <name type="scientific">Actinoplanes sichuanensis</name>
    <dbReference type="NCBI Taxonomy" id="512349"/>
    <lineage>
        <taxon>Bacteria</taxon>
        <taxon>Bacillati</taxon>
        <taxon>Actinomycetota</taxon>
        <taxon>Actinomycetes</taxon>
        <taxon>Micromonosporales</taxon>
        <taxon>Micromonosporaceae</taxon>
        <taxon>Actinoplanes</taxon>
    </lineage>
</organism>
<feature type="domain" description="NADPH-dependent reductive aminase-like C-terminal" evidence="4">
    <location>
        <begin position="155"/>
        <end position="280"/>
    </location>
</feature>
<dbReference type="InterPro" id="IPR015815">
    <property type="entry name" value="HIBADH-related"/>
</dbReference>
<dbReference type="Proteomes" id="UP001597183">
    <property type="component" value="Unassembled WGS sequence"/>
</dbReference>
<evidence type="ECO:0000256" key="1">
    <source>
        <dbReference type="ARBA" id="ARBA00009080"/>
    </source>
</evidence>
<proteinExistence type="inferred from homology"/>
<dbReference type="Pfam" id="PF21761">
    <property type="entry name" value="RedAm-like_C"/>
    <property type="match status" value="1"/>
</dbReference>
<feature type="domain" description="6-phosphogluconate dehydrogenase NADP-binding" evidence="3">
    <location>
        <begin position="3"/>
        <end position="152"/>
    </location>
</feature>
<dbReference type="InterPro" id="IPR051265">
    <property type="entry name" value="HIBADH-related_NP60_sf"/>
</dbReference>
<dbReference type="SUPFAM" id="SSF51735">
    <property type="entry name" value="NAD(P)-binding Rossmann-fold domains"/>
    <property type="match status" value="1"/>
</dbReference>
<name>A0ABW4AIL8_9ACTN</name>
<keyword evidence="2 5" id="KW-0560">Oxidoreductase</keyword>
<dbReference type="Gene3D" id="3.40.50.720">
    <property type="entry name" value="NAD(P)-binding Rossmann-like Domain"/>
    <property type="match status" value="1"/>
</dbReference>
<reference evidence="6" key="1">
    <citation type="journal article" date="2019" name="Int. J. Syst. Evol. Microbiol.">
        <title>The Global Catalogue of Microorganisms (GCM) 10K type strain sequencing project: providing services to taxonomists for standard genome sequencing and annotation.</title>
        <authorList>
            <consortium name="The Broad Institute Genomics Platform"/>
            <consortium name="The Broad Institute Genome Sequencing Center for Infectious Disease"/>
            <person name="Wu L."/>
            <person name="Ma J."/>
        </authorList>
    </citation>
    <scope>NUCLEOTIDE SEQUENCE [LARGE SCALE GENOMIC DNA]</scope>
    <source>
        <strain evidence="6">CCM 7526</strain>
    </source>
</reference>
<dbReference type="Gene3D" id="1.10.1040.10">
    <property type="entry name" value="N-(1-d-carboxylethyl)-l-norvaline Dehydrogenase, domain 2"/>
    <property type="match status" value="1"/>
</dbReference>
<evidence type="ECO:0000313" key="5">
    <source>
        <dbReference type="EMBL" id="MFD1370540.1"/>
    </source>
</evidence>
<dbReference type="RefSeq" id="WP_317793689.1">
    <property type="nucleotide sequence ID" value="NZ_AP028461.1"/>
</dbReference>
<dbReference type="InterPro" id="IPR013328">
    <property type="entry name" value="6PGD_dom2"/>
</dbReference>
<protein>
    <submittedName>
        <fullName evidence="5">NAD(P)-dependent oxidoreductase</fullName>
        <ecNumber evidence="5">1.1.-.-</ecNumber>
    </submittedName>
</protein>
<evidence type="ECO:0000259" key="3">
    <source>
        <dbReference type="Pfam" id="PF03446"/>
    </source>
</evidence>
<dbReference type="PIRSF" id="PIRSF000103">
    <property type="entry name" value="HIBADH"/>
    <property type="match status" value="1"/>
</dbReference>
<evidence type="ECO:0000256" key="2">
    <source>
        <dbReference type="ARBA" id="ARBA00023002"/>
    </source>
</evidence>
<evidence type="ECO:0000313" key="6">
    <source>
        <dbReference type="Proteomes" id="UP001597183"/>
    </source>
</evidence>
<accession>A0ABW4AIL8</accession>
<dbReference type="EC" id="1.1.-.-" evidence="5"/>
<keyword evidence="6" id="KW-1185">Reference proteome</keyword>
<comment type="caution">
    <text evidence="5">The sequence shown here is derived from an EMBL/GenBank/DDBJ whole genome shotgun (WGS) entry which is preliminary data.</text>
</comment>
<gene>
    <name evidence="5" type="ORF">ACFQ5G_34835</name>
</gene>
<dbReference type="InterPro" id="IPR006115">
    <property type="entry name" value="6PGDH_NADP-bd"/>
</dbReference>
<dbReference type="PANTHER" id="PTHR43580">
    <property type="entry name" value="OXIDOREDUCTASE GLYR1-RELATED"/>
    <property type="match status" value="1"/>
</dbReference>
<evidence type="ECO:0000259" key="4">
    <source>
        <dbReference type="Pfam" id="PF21761"/>
    </source>
</evidence>
<comment type="similarity">
    <text evidence="1">Belongs to the HIBADH-related family.</text>
</comment>
<dbReference type="GO" id="GO:0016491">
    <property type="term" value="F:oxidoreductase activity"/>
    <property type="evidence" value="ECO:0007669"/>
    <property type="project" value="UniProtKB-KW"/>
</dbReference>